<dbReference type="RefSeq" id="WP_012826714.1">
    <property type="nucleotide sequence ID" value="NC_013440.1"/>
</dbReference>
<evidence type="ECO:0000313" key="2">
    <source>
        <dbReference type="Proteomes" id="UP000001880"/>
    </source>
</evidence>
<proteinExistence type="predicted"/>
<protein>
    <submittedName>
        <fullName evidence="1">Uncharacterized protein</fullName>
    </submittedName>
</protein>
<reference evidence="1 2" key="1">
    <citation type="journal article" date="2010" name="Stand. Genomic Sci.">
        <title>Complete genome sequence of Haliangium ochraceum type strain (SMP-2).</title>
        <authorList>
            <consortium name="US DOE Joint Genome Institute (JGI-PGF)"/>
            <person name="Ivanova N."/>
            <person name="Daum C."/>
            <person name="Lang E."/>
            <person name="Abt B."/>
            <person name="Kopitz M."/>
            <person name="Saunders E."/>
            <person name="Lapidus A."/>
            <person name="Lucas S."/>
            <person name="Glavina Del Rio T."/>
            <person name="Nolan M."/>
            <person name="Tice H."/>
            <person name="Copeland A."/>
            <person name="Cheng J.F."/>
            <person name="Chen F."/>
            <person name="Bruce D."/>
            <person name="Goodwin L."/>
            <person name="Pitluck S."/>
            <person name="Mavromatis K."/>
            <person name="Pati A."/>
            <person name="Mikhailova N."/>
            <person name="Chen A."/>
            <person name="Palaniappan K."/>
            <person name="Land M."/>
            <person name="Hauser L."/>
            <person name="Chang Y.J."/>
            <person name="Jeffries C.D."/>
            <person name="Detter J.C."/>
            <person name="Brettin T."/>
            <person name="Rohde M."/>
            <person name="Goker M."/>
            <person name="Bristow J."/>
            <person name="Markowitz V."/>
            <person name="Eisen J.A."/>
            <person name="Hugenholtz P."/>
            <person name="Kyrpides N.C."/>
            <person name="Klenk H.P."/>
        </authorList>
    </citation>
    <scope>NUCLEOTIDE SEQUENCE [LARGE SCALE GENOMIC DNA]</scope>
    <source>
        <strain evidence="2">DSM 14365 / CIP 107738 / JCM 11303 / AJ 13395 / SMP-2</strain>
    </source>
</reference>
<keyword evidence="2" id="KW-1185">Reference proteome</keyword>
<dbReference type="STRING" id="502025.Hoch_1553"/>
<dbReference type="EMBL" id="CP001804">
    <property type="protein sequence ID" value="ACY14105.1"/>
    <property type="molecule type" value="Genomic_DNA"/>
</dbReference>
<dbReference type="KEGG" id="hoh:Hoch_1553"/>
<dbReference type="AlphaFoldDB" id="D0LVX1"/>
<gene>
    <name evidence="1" type="ordered locus">Hoch_1553</name>
</gene>
<name>D0LVX1_HALO1</name>
<organism evidence="1 2">
    <name type="scientific">Haliangium ochraceum (strain DSM 14365 / JCM 11303 / SMP-2)</name>
    <dbReference type="NCBI Taxonomy" id="502025"/>
    <lineage>
        <taxon>Bacteria</taxon>
        <taxon>Pseudomonadati</taxon>
        <taxon>Myxococcota</taxon>
        <taxon>Polyangia</taxon>
        <taxon>Haliangiales</taxon>
        <taxon>Kofleriaceae</taxon>
        <taxon>Haliangium</taxon>
    </lineage>
</organism>
<sequence>MFDLVLELLVATLRRVNTLRYIRNIDVDLVSVPDPDDVYVMGADPEIGDYGELHLPVNAPEQSPTATEDYRPLPDQPLVLRLRPRIVIPQPSNDKYEPILVTVACIHALCFTDGELTEFMSQEHDLPPSQTGASGFMWATYKLDTLKVLSVEPIVEPEGMEIQLLFEGMILLHPPTAPAPLPIDEILPPAEPPPPASEIPRGMDEIVRVIEAGGDEP</sequence>
<accession>D0LVX1</accession>
<dbReference type="HOGENOM" id="CLU_1270839_0_0_7"/>
<evidence type="ECO:0000313" key="1">
    <source>
        <dbReference type="EMBL" id="ACY14105.1"/>
    </source>
</evidence>
<dbReference type="Proteomes" id="UP000001880">
    <property type="component" value="Chromosome"/>
</dbReference>